<evidence type="ECO:0000259" key="2">
    <source>
        <dbReference type="PROSITE" id="PS50011"/>
    </source>
</evidence>
<feature type="compositionally biased region" description="Polar residues" evidence="1">
    <location>
        <begin position="1"/>
        <end position="16"/>
    </location>
</feature>
<dbReference type="InterPro" id="IPR011009">
    <property type="entry name" value="Kinase-like_dom_sf"/>
</dbReference>
<protein>
    <recommendedName>
        <fullName evidence="2">Protein kinase domain-containing protein</fullName>
    </recommendedName>
</protein>
<reference evidence="3 4" key="2">
    <citation type="journal article" date="2011" name="Mol. Biol. Evol.">
        <title>Unity in variety--the pan-genome of the Chlamydiae.</title>
        <authorList>
            <person name="Collingro A."/>
            <person name="Tischler P."/>
            <person name="Weinmaier T."/>
            <person name="Penz T."/>
            <person name="Heinz E."/>
            <person name="Brunham R.C."/>
            <person name="Read T.D."/>
            <person name="Bavoil P.M."/>
            <person name="Sachse K."/>
            <person name="Kahane S."/>
            <person name="Friedman M.G."/>
            <person name="Rattei T."/>
            <person name="Myers G.S."/>
            <person name="Horn M."/>
        </authorList>
    </citation>
    <scope>NUCLEOTIDE SEQUENCE [LARGE SCALE GENOMIC DNA]</scope>
    <source>
        <strain evidence="4">ATCC VR-1471 / Z</strain>
    </source>
</reference>
<feature type="compositionally biased region" description="Polar residues" evidence="1">
    <location>
        <begin position="487"/>
        <end position="503"/>
    </location>
</feature>
<evidence type="ECO:0000313" key="4">
    <source>
        <dbReference type="Proteomes" id="UP000000496"/>
    </source>
</evidence>
<dbReference type="OrthoDB" id="9779541at2"/>
<dbReference type="RefSeq" id="WP_013942761.1">
    <property type="nucleotide sequence ID" value="NC_015713.1"/>
</dbReference>
<feature type="compositionally biased region" description="Polar residues" evidence="1">
    <location>
        <begin position="27"/>
        <end position="41"/>
    </location>
</feature>
<reference key="1">
    <citation type="journal article" date="2011" name="Mol. Biol. Evol.">
        <title>Unity in variety -- the pan-genome of the Chlamydiae.</title>
        <authorList>
            <person name="Collingro A."/>
            <person name="Tischler P."/>
            <person name="Weinmaier T."/>
            <person name="Penz T."/>
            <person name="Heinz E."/>
            <person name="Brunham R.C."/>
            <person name="Read T.D."/>
            <person name="Bavoil P.M."/>
            <person name="Sachse K."/>
            <person name="Kahane S."/>
            <person name="Friedman M.G."/>
            <person name="Rattei T."/>
            <person name="Myers G.S.A."/>
            <person name="Horn M."/>
        </authorList>
    </citation>
    <scope>NUCLEOTIDE SEQUENCE</scope>
    <source>
        <strain>Z</strain>
    </source>
</reference>
<dbReference type="EMBL" id="FR872582">
    <property type="protein sequence ID" value="CCB88294.1"/>
    <property type="molecule type" value="Genomic_DNA"/>
</dbReference>
<dbReference type="SUPFAM" id="SSF56112">
    <property type="entry name" value="Protein kinase-like (PK-like)"/>
    <property type="match status" value="1"/>
</dbReference>
<dbReference type="KEGG" id="sng:SNE_A04170"/>
<feature type="region of interest" description="Disordered" evidence="1">
    <location>
        <begin position="464"/>
        <end position="503"/>
    </location>
</feature>
<dbReference type="PROSITE" id="PS50011">
    <property type="entry name" value="PROTEIN_KINASE_DOM"/>
    <property type="match status" value="1"/>
</dbReference>
<evidence type="ECO:0000256" key="1">
    <source>
        <dbReference type="SAM" id="MobiDB-lite"/>
    </source>
</evidence>
<feature type="domain" description="Protein kinase" evidence="2">
    <location>
        <begin position="106"/>
        <end position="429"/>
    </location>
</feature>
<dbReference type="GO" id="GO:0005524">
    <property type="term" value="F:ATP binding"/>
    <property type="evidence" value="ECO:0007669"/>
    <property type="project" value="InterPro"/>
</dbReference>
<gene>
    <name evidence="3" type="ordered locus">SNE_A04170</name>
</gene>
<dbReference type="Gene3D" id="1.10.510.10">
    <property type="entry name" value="Transferase(Phosphotransferase) domain 1"/>
    <property type="match status" value="1"/>
</dbReference>
<dbReference type="STRING" id="331113.SNE_A04170"/>
<feature type="region of interest" description="Disordered" evidence="1">
    <location>
        <begin position="1"/>
        <end position="41"/>
    </location>
</feature>
<dbReference type="GO" id="GO:0004672">
    <property type="term" value="F:protein kinase activity"/>
    <property type="evidence" value="ECO:0007669"/>
    <property type="project" value="InterPro"/>
</dbReference>
<organism evidence="3 4">
    <name type="scientific">Simkania negevensis (strain ATCC VR-1471 / DSM 27360 / Z)</name>
    <dbReference type="NCBI Taxonomy" id="331113"/>
    <lineage>
        <taxon>Bacteria</taxon>
        <taxon>Pseudomonadati</taxon>
        <taxon>Chlamydiota</taxon>
        <taxon>Chlamydiia</taxon>
        <taxon>Parachlamydiales</taxon>
        <taxon>Simkaniaceae</taxon>
        <taxon>Simkania</taxon>
    </lineage>
</organism>
<dbReference type="HOGENOM" id="CLU_566063_0_0_0"/>
<dbReference type="InterPro" id="IPR000719">
    <property type="entry name" value="Prot_kinase_dom"/>
</dbReference>
<sequence length="503" mass="56602">MSTSPCTPTLPVNQSGFLPRPDFSRPPSKNSFKQKASTLSPQKPQRHVDVWISFTSKFPLLHPRVAQNILNGVYRAQQNLTLKQTVEILPTEIFPYKIFIDPFGFQVCPCTTNSGGNGTVWTGDYFSTERVTVGAVDLTPTKPETKARKVSAGRSLVPQCQFSPAKKKVESYIGHSTPTKKNHFGPIHHTSKGRGFSYALMDAYSHNFGEIDWKHTPQPIQYLIRMTGLVTQALSVIHAKGDVHGDVKEGNVMVDNKNPDKPDGIKLIDYDTANKSSSQPVFTIGTPEFLNQSSFGAAAETLIHQARRKGLRRPCDDMFAFFHMGIRMTLQLCTALIPQSDQKTHQDIQVLYKPTLISPATGTMFSEQQLTEIGEKYAKHHIYFTHTIFPQKVAILPSKEIYQEVLPKILAQLPIPEASQQLLKNYVFYCIRQKFALDSLREDASTSNLTLQSMQPPHVQVEVEAPNQERPIKKRRIEEEECKNLSPIPSFTTLKNPQELKTQ</sequence>
<keyword evidence="4" id="KW-1185">Reference proteome</keyword>
<evidence type="ECO:0000313" key="3">
    <source>
        <dbReference type="EMBL" id="CCB88294.1"/>
    </source>
</evidence>
<accession>F8L6G1</accession>
<dbReference type="Proteomes" id="UP000000496">
    <property type="component" value="Chromosome gsn.131"/>
</dbReference>
<name>F8L6G1_SIMNZ</name>
<proteinExistence type="predicted"/>
<dbReference type="eggNOG" id="COG0515">
    <property type="taxonomic scope" value="Bacteria"/>
</dbReference>
<dbReference type="AlphaFoldDB" id="F8L6G1"/>